<evidence type="ECO:0000313" key="4">
    <source>
        <dbReference type="Proteomes" id="UP000321155"/>
    </source>
</evidence>
<dbReference type="EMBL" id="BJZR01000089">
    <property type="protein sequence ID" value="GEO93158.1"/>
    <property type="molecule type" value="Genomic_DNA"/>
</dbReference>
<evidence type="ECO:0008006" key="5">
    <source>
        <dbReference type="Google" id="ProtNLM"/>
    </source>
</evidence>
<dbReference type="PANTHER" id="PTHR16222">
    <property type="entry name" value="ADP-RIBOSYLGLYCOHYDROLASE"/>
    <property type="match status" value="1"/>
</dbReference>
<dbReference type="InterPro" id="IPR005502">
    <property type="entry name" value="Ribosyl_crysJ1"/>
</dbReference>
<dbReference type="PANTHER" id="PTHR16222:SF12">
    <property type="entry name" value="ADP-RIBOSYLGLYCOHYDROLASE-RELATED"/>
    <property type="match status" value="1"/>
</dbReference>
<dbReference type="OrthoDB" id="4871367at2"/>
<reference evidence="1 3" key="1">
    <citation type="submission" date="2015-11" db="EMBL/GenBank/DDBJ databases">
        <title>Complete Genome Sequence of Kocuria flava strain HO-9041.</title>
        <authorList>
            <person name="Zhou M."/>
            <person name="Dai J."/>
        </authorList>
    </citation>
    <scope>NUCLEOTIDE SEQUENCE [LARGE SCALE GENOMIC DNA]</scope>
    <source>
        <strain evidence="1 3">HO-9041</strain>
    </source>
</reference>
<dbReference type="EMBL" id="CP013254">
    <property type="protein sequence ID" value="ALU40456.1"/>
    <property type="molecule type" value="Genomic_DNA"/>
</dbReference>
<dbReference type="InterPro" id="IPR036705">
    <property type="entry name" value="Ribosyl_crysJ1_sf"/>
</dbReference>
<accession>A0A0U3HHX7</accession>
<evidence type="ECO:0000313" key="2">
    <source>
        <dbReference type="EMBL" id="GEO93158.1"/>
    </source>
</evidence>
<gene>
    <name evidence="1" type="ORF">AS188_12600</name>
    <name evidence="2" type="ORF">KFL01_24640</name>
</gene>
<name>A0A0U3HHX7_9MICC</name>
<reference evidence="2 4" key="2">
    <citation type="submission" date="2019-07" db="EMBL/GenBank/DDBJ databases">
        <title>Whole genome shotgun sequence of Kocuria flava NBRC 107626.</title>
        <authorList>
            <person name="Hosoyama A."/>
            <person name="Uohara A."/>
            <person name="Ohji S."/>
            <person name="Ichikawa N."/>
        </authorList>
    </citation>
    <scope>NUCLEOTIDE SEQUENCE [LARGE SCALE GENOMIC DNA]</scope>
    <source>
        <strain evidence="2 4">NBRC 107626</strain>
    </source>
</reference>
<dbReference type="Pfam" id="PF03747">
    <property type="entry name" value="ADP_ribosyl_GH"/>
    <property type="match status" value="1"/>
</dbReference>
<keyword evidence="4" id="KW-1185">Reference proteome</keyword>
<evidence type="ECO:0000313" key="1">
    <source>
        <dbReference type="EMBL" id="ALU40456.1"/>
    </source>
</evidence>
<sequence>MSAPLLQPDAGPDPLDPGYADSVRAALLGGALGDALGAAVRPAAPAGSADDAGQLRISSTTQLTLGTLDGLLEVLEWAADGLAADGTACLWLSYLRWLRGQDGALPAEAPQPPARPLEDHPVLLERRDTGTTALAALRTGRMGEVRRPVLPGSGDAGSVPRSAPLGLLPHVGWRTLAQLAVDGAALTHGEAEEQSAAAVHAFAVQAAVRARQEGLAHPVAAAVEAARATAGHLTRPAGTTRRLLGEAVAAGAAGSPPGDGDAAPAVLAAGLRAALDAERRADGPQDAWRRAVAAASRTGVPSAAGAVAGTVLAAAHGTAALPPDLLARLDAREAVEDLAGRWLRTVGAAPDA</sequence>
<dbReference type="Proteomes" id="UP000321155">
    <property type="component" value="Unassembled WGS sequence"/>
</dbReference>
<organism evidence="1 3">
    <name type="scientific">Kocuria flava</name>
    <dbReference type="NCBI Taxonomy" id="446860"/>
    <lineage>
        <taxon>Bacteria</taxon>
        <taxon>Bacillati</taxon>
        <taxon>Actinomycetota</taxon>
        <taxon>Actinomycetes</taxon>
        <taxon>Micrococcales</taxon>
        <taxon>Micrococcaceae</taxon>
        <taxon>Kocuria</taxon>
    </lineage>
</organism>
<dbReference type="Proteomes" id="UP000057181">
    <property type="component" value="Chromosome"/>
</dbReference>
<dbReference type="SUPFAM" id="SSF101478">
    <property type="entry name" value="ADP-ribosylglycohydrolase"/>
    <property type="match status" value="1"/>
</dbReference>
<dbReference type="Gene3D" id="1.10.4080.10">
    <property type="entry name" value="ADP-ribosylation/Crystallin J1"/>
    <property type="match status" value="1"/>
</dbReference>
<dbReference type="KEGG" id="kfv:AS188_12600"/>
<dbReference type="InterPro" id="IPR050792">
    <property type="entry name" value="ADP-ribosylglycohydrolase"/>
</dbReference>
<dbReference type="RefSeq" id="WP_058859145.1">
    <property type="nucleotide sequence ID" value="NZ_BJZR01000089.1"/>
</dbReference>
<dbReference type="STRING" id="446860.AS188_12600"/>
<dbReference type="AlphaFoldDB" id="A0A0U3HHX7"/>
<proteinExistence type="predicted"/>
<evidence type="ECO:0000313" key="3">
    <source>
        <dbReference type="Proteomes" id="UP000057181"/>
    </source>
</evidence>
<protein>
    <recommendedName>
        <fullName evidence="5">ADP-ribosylglycohydrolase</fullName>
    </recommendedName>
</protein>